<accession>A0A8H7YQS6</accession>
<name>A0A8H7YQS6_AJECA</name>
<dbReference type="Proteomes" id="UP000670092">
    <property type="component" value="Unassembled WGS sequence"/>
</dbReference>
<comment type="caution">
    <text evidence="1">The sequence shown here is derived from an EMBL/GenBank/DDBJ whole genome shotgun (WGS) entry which is preliminary data.</text>
</comment>
<proteinExistence type="predicted"/>
<evidence type="ECO:0000313" key="2">
    <source>
        <dbReference type="Proteomes" id="UP000670092"/>
    </source>
</evidence>
<evidence type="ECO:0000313" key="1">
    <source>
        <dbReference type="EMBL" id="KAG5295581.1"/>
    </source>
</evidence>
<protein>
    <submittedName>
        <fullName evidence="1">Uncharacterized protein</fullName>
    </submittedName>
</protein>
<dbReference type="AlphaFoldDB" id="A0A8H7YQS6"/>
<gene>
    <name evidence="1" type="ORF">I7I52_05890</name>
</gene>
<organism evidence="1 2">
    <name type="scientific">Ajellomyces capsulatus</name>
    <name type="common">Darling's disease fungus</name>
    <name type="synonym">Histoplasma capsulatum</name>
    <dbReference type="NCBI Taxonomy" id="5037"/>
    <lineage>
        <taxon>Eukaryota</taxon>
        <taxon>Fungi</taxon>
        <taxon>Dikarya</taxon>
        <taxon>Ascomycota</taxon>
        <taxon>Pezizomycotina</taxon>
        <taxon>Eurotiomycetes</taxon>
        <taxon>Eurotiomycetidae</taxon>
        <taxon>Onygenales</taxon>
        <taxon>Ajellomycetaceae</taxon>
        <taxon>Histoplasma</taxon>
    </lineage>
</organism>
<dbReference type="VEuPathDB" id="FungiDB:I7I52_05890"/>
<sequence length="75" mass="8613">MSAPTLFSSHVIFPVFGKTWFDQLRHSKHTSKFVGTWKRMIDLKSRCQRLVAKGRAMKIPALHVLCCGLEIRSNL</sequence>
<dbReference type="EMBL" id="JAEVHI010000003">
    <property type="protein sequence ID" value="KAG5295581.1"/>
    <property type="molecule type" value="Genomic_DNA"/>
</dbReference>
<reference evidence="1 2" key="1">
    <citation type="submission" date="2021-01" db="EMBL/GenBank/DDBJ databases">
        <title>Chromosome-level genome assembly of a human fungal pathogen reveals clustering of transcriptionally co-regulated genes.</title>
        <authorList>
            <person name="Voorhies M."/>
            <person name="Cohen S."/>
            <person name="Shea T.P."/>
            <person name="Petrus S."/>
            <person name="Munoz J.F."/>
            <person name="Poplawski S."/>
            <person name="Goldman W.E."/>
            <person name="Michael T."/>
            <person name="Cuomo C.A."/>
            <person name="Sil A."/>
            <person name="Beyhan S."/>
        </authorList>
    </citation>
    <scope>NUCLEOTIDE SEQUENCE [LARGE SCALE GENOMIC DNA]</scope>
    <source>
        <strain evidence="1 2">G184AR</strain>
    </source>
</reference>